<accession>A0AAU7AWT3</accession>
<protein>
    <recommendedName>
        <fullName evidence="1">ATP-grasp domain-containing protein</fullName>
    </recommendedName>
</protein>
<feature type="domain" description="ATP-grasp" evidence="1">
    <location>
        <begin position="93"/>
        <end position="237"/>
    </location>
</feature>
<organism evidence="2">
    <name type="scientific">Paraconexibacter sp. AEG42_29</name>
    <dbReference type="NCBI Taxonomy" id="2997339"/>
    <lineage>
        <taxon>Bacteria</taxon>
        <taxon>Bacillati</taxon>
        <taxon>Actinomycetota</taxon>
        <taxon>Thermoleophilia</taxon>
        <taxon>Solirubrobacterales</taxon>
        <taxon>Paraconexibacteraceae</taxon>
        <taxon>Paraconexibacter</taxon>
    </lineage>
</organism>
<evidence type="ECO:0000313" key="2">
    <source>
        <dbReference type="EMBL" id="XAY05935.1"/>
    </source>
</evidence>
<name>A0AAU7AWT3_9ACTN</name>
<dbReference type="AlphaFoldDB" id="A0AAU7AWT3"/>
<evidence type="ECO:0000259" key="1">
    <source>
        <dbReference type="Pfam" id="PF14243"/>
    </source>
</evidence>
<gene>
    <name evidence="2" type="ORF">DSM112329_02796</name>
</gene>
<proteinExistence type="predicted"/>
<dbReference type="Pfam" id="PF14243">
    <property type="entry name" value="R2K_3"/>
    <property type="match status" value="1"/>
</dbReference>
<dbReference type="InterPro" id="IPR025643">
    <property type="entry name" value="R2K_3"/>
</dbReference>
<dbReference type="KEGG" id="parq:DSM112329_02796"/>
<dbReference type="EMBL" id="CP114014">
    <property type="protein sequence ID" value="XAY05935.1"/>
    <property type="molecule type" value="Genomic_DNA"/>
</dbReference>
<sequence>MNHKLVRSPAPTSDSEAAAALRGWMMTTAQYAKLHASCAARGVRLLTDPDQYARAHHLPGWQATFAELTPHSVWLPLPVDVNEAVRTVAQLAGSAIVKDYVKTVKHLWDTAVFIPDTKDPVAVRDVIKAFLRERDDQLQGGLVFRTFERWQHEELRSWWLHGELVLLSAHPDTPHATPAHTLPIAQLSQAVRTLGCPLVTVDLVRSTDGDWRVVEVGDAQVSGLPSTTEPGRLLDALITPS</sequence>
<reference evidence="2" key="1">
    <citation type="submission" date="2022-12" db="EMBL/GenBank/DDBJ databases">
        <title>Paraconexibacter alkalitolerans sp. nov. and Baekduia alba sp. nov., isolated from soil and emended description of the genera Paraconexibacter (Chun et al., 2020) and Baekduia (An et al., 2020).</title>
        <authorList>
            <person name="Vieira S."/>
            <person name="Huber K.J."/>
            <person name="Geppert A."/>
            <person name="Wolf J."/>
            <person name="Neumann-Schaal M."/>
            <person name="Muesken M."/>
            <person name="Overmann J."/>
        </authorList>
    </citation>
    <scope>NUCLEOTIDE SEQUENCE</scope>
    <source>
        <strain evidence="2">AEG42_29</strain>
    </source>
</reference>